<dbReference type="Proteomes" id="UP000032250">
    <property type="component" value="Unassembled WGS sequence"/>
</dbReference>
<evidence type="ECO:0000313" key="1">
    <source>
        <dbReference type="EMBL" id="KIS24757.1"/>
    </source>
</evidence>
<dbReference type="EMBL" id="JXSU01000007">
    <property type="protein sequence ID" value="KIS24757.1"/>
    <property type="molecule type" value="Genomic_DNA"/>
</dbReference>
<sequence length="76" mass="8933">MSYNIFETVVKGSNTVFLDIPSEQYFSYYDRLDKKSADNIVKDYFINRGNKKDAEVMDIEYNEYTKSVQILAKLQS</sequence>
<comment type="caution">
    <text evidence="1">The sequence shown here is derived from an EMBL/GenBank/DDBJ whole genome shotgun (WGS) entry which is preliminary data.</text>
</comment>
<protein>
    <submittedName>
        <fullName evidence="1">Uncharacterized protein</fullName>
    </submittedName>
</protein>
<reference evidence="1 2" key="1">
    <citation type="submission" date="2014-06" db="EMBL/GenBank/DDBJ databases">
        <title>Genome characterization of distinct group I Clostridium botulinum lineages.</title>
        <authorList>
            <person name="Giordani F."/>
            <person name="Anselmo A."/>
            <person name="Fillo S."/>
            <person name="Palozzi A.M."/>
            <person name="Fortunato A."/>
            <person name="Gentile B."/>
            <person name="Ciammaruconi A."/>
            <person name="Anniballi F."/>
            <person name="De Medici D."/>
            <person name="Lista F."/>
        </authorList>
    </citation>
    <scope>NUCLEOTIDE SEQUENCE [LARGE SCALE GENOMIC DNA]</scope>
    <source>
        <strain evidence="1 2">B2 450</strain>
    </source>
</reference>
<gene>
    <name evidence="1" type="ORF">N495_14640</name>
</gene>
<dbReference type="OrthoDB" id="1911145at2"/>
<dbReference type="RefSeq" id="WP_030036445.1">
    <property type="nucleotide sequence ID" value="NZ_JXSU01000007.1"/>
</dbReference>
<dbReference type="PATRIC" id="fig|1379739.3.peg.3321"/>
<dbReference type="GeneID" id="92939691"/>
<accession>A0A0D1BXV9</accession>
<evidence type="ECO:0000313" key="2">
    <source>
        <dbReference type="Proteomes" id="UP000032250"/>
    </source>
</evidence>
<dbReference type="HOGENOM" id="CLU_183601_0_0_9"/>
<dbReference type="AlphaFoldDB" id="A0A0D1BXV9"/>
<organism evidence="1 2">
    <name type="scientific">Clostridium botulinum B2 450</name>
    <dbReference type="NCBI Taxonomy" id="1379739"/>
    <lineage>
        <taxon>Bacteria</taxon>
        <taxon>Bacillati</taxon>
        <taxon>Bacillota</taxon>
        <taxon>Clostridia</taxon>
        <taxon>Eubacteriales</taxon>
        <taxon>Clostridiaceae</taxon>
        <taxon>Clostridium</taxon>
    </lineage>
</organism>
<proteinExistence type="predicted"/>
<name>A0A0D1BXV9_CLOBO</name>